<evidence type="ECO:0000313" key="2">
    <source>
        <dbReference type="Proteomes" id="UP000024404"/>
    </source>
</evidence>
<organism evidence="1 2">
    <name type="scientific">Onchocerca volvulus</name>
    <dbReference type="NCBI Taxonomy" id="6282"/>
    <lineage>
        <taxon>Eukaryota</taxon>
        <taxon>Metazoa</taxon>
        <taxon>Ecdysozoa</taxon>
        <taxon>Nematoda</taxon>
        <taxon>Chromadorea</taxon>
        <taxon>Rhabditida</taxon>
        <taxon>Spirurina</taxon>
        <taxon>Spiruromorpha</taxon>
        <taxon>Filarioidea</taxon>
        <taxon>Onchocercidae</taxon>
        <taxon>Onchocerca</taxon>
    </lineage>
</organism>
<accession>A0A8R1TU16</accession>
<name>A0A8R1TU16_ONCVO</name>
<reference evidence="2" key="1">
    <citation type="submission" date="2013-10" db="EMBL/GenBank/DDBJ databases">
        <title>Genome sequencing of Onchocerca volvulus.</title>
        <authorList>
            <person name="Cotton J."/>
            <person name="Tsai J."/>
            <person name="Stanley E."/>
            <person name="Tracey A."/>
            <person name="Holroyd N."/>
            <person name="Lustigman S."/>
            <person name="Berriman M."/>
        </authorList>
    </citation>
    <scope>NUCLEOTIDE SEQUENCE</scope>
</reference>
<keyword evidence="2" id="KW-1185">Reference proteome</keyword>
<dbReference type="AlphaFoldDB" id="A0A8R1TU16"/>
<dbReference type="EMBL" id="CMVM020000149">
    <property type="status" value="NOT_ANNOTATED_CDS"/>
    <property type="molecule type" value="Genomic_DNA"/>
</dbReference>
<sequence>MAARSVSFRNHSIESILALQSRTLGPRTLLRDIENGQYSPQIFLLLFFSDQQHELEIRSTYIKPAS</sequence>
<dbReference type="EnsemblMetazoa" id="OVOC5134.1">
    <property type="protein sequence ID" value="OVOC5134.1"/>
    <property type="gene ID" value="WBGene00241943"/>
</dbReference>
<protein>
    <submittedName>
        <fullName evidence="1">Uncharacterized protein</fullName>
    </submittedName>
</protein>
<reference evidence="1" key="2">
    <citation type="submission" date="2022-06" db="UniProtKB">
        <authorList>
            <consortium name="EnsemblMetazoa"/>
        </authorList>
    </citation>
    <scope>IDENTIFICATION</scope>
</reference>
<evidence type="ECO:0000313" key="1">
    <source>
        <dbReference type="EnsemblMetazoa" id="OVOC5134.1"/>
    </source>
</evidence>
<proteinExistence type="predicted"/>
<dbReference type="Proteomes" id="UP000024404">
    <property type="component" value="Unassembled WGS sequence"/>
</dbReference>